<reference evidence="18" key="1">
    <citation type="submission" date="2019-08" db="EMBL/GenBank/DDBJ databases">
        <title>Reference gene set and small RNA set construction with multiple tissues from Davidia involucrata Baill.</title>
        <authorList>
            <person name="Yang H."/>
            <person name="Zhou C."/>
            <person name="Li G."/>
            <person name="Wang J."/>
            <person name="Gao P."/>
            <person name="Wang M."/>
            <person name="Wang R."/>
            <person name="Zhao Y."/>
        </authorList>
    </citation>
    <scope>NUCLEOTIDE SEQUENCE</scope>
    <source>
        <tissue evidence="18">Mixed with DoveR01_LX</tissue>
    </source>
</reference>
<dbReference type="EMBL" id="GHES01034515">
    <property type="protein sequence ID" value="MPA65074.1"/>
    <property type="molecule type" value="Transcribed_RNA"/>
</dbReference>
<feature type="domain" description="RING-type" evidence="17">
    <location>
        <begin position="144"/>
        <end position="186"/>
    </location>
</feature>
<dbReference type="FunFam" id="3.30.40.10:FF:000233">
    <property type="entry name" value="RING-H2 finger protein ATL54"/>
    <property type="match status" value="1"/>
</dbReference>
<evidence type="ECO:0000259" key="17">
    <source>
        <dbReference type="PROSITE" id="PS50089"/>
    </source>
</evidence>
<keyword evidence="11 16" id="KW-1133">Transmembrane helix</keyword>
<dbReference type="EC" id="2.3.2.27" evidence="4"/>
<comment type="catalytic activity">
    <reaction evidence="1">
        <text>S-ubiquitinyl-[E2 ubiquitin-conjugating enzyme]-L-cysteine + [acceptor protein]-L-lysine = [E2 ubiquitin-conjugating enzyme]-L-cysteine + N(6)-ubiquitinyl-[acceptor protein]-L-lysine.</text>
        <dbReference type="EC" id="2.3.2.27"/>
    </reaction>
</comment>
<dbReference type="PROSITE" id="PS50089">
    <property type="entry name" value="ZF_RING_2"/>
    <property type="match status" value="1"/>
</dbReference>
<dbReference type="InterPro" id="IPR001841">
    <property type="entry name" value="Znf_RING"/>
</dbReference>
<protein>
    <recommendedName>
        <fullName evidence="4">RING-type E3 ubiquitin transferase</fullName>
        <ecNumber evidence="4">2.3.2.27</ecNumber>
    </recommendedName>
</protein>
<proteinExistence type="inferred from homology"/>
<evidence type="ECO:0000256" key="11">
    <source>
        <dbReference type="ARBA" id="ARBA00022989"/>
    </source>
</evidence>
<dbReference type="Gene3D" id="3.30.40.10">
    <property type="entry name" value="Zinc/RING finger domain, C3HC4 (zinc finger)"/>
    <property type="match status" value="1"/>
</dbReference>
<name>A0A5B7B9H9_DAVIN</name>
<dbReference type="UniPathway" id="UPA00143"/>
<dbReference type="GO" id="GO:0016020">
    <property type="term" value="C:membrane"/>
    <property type="evidence" value="ECO:0007669"/>
    <property type="project" value="UniProtKB-SubCell"/>
</dbReference>
<comment type="pathway">
    <text evidence="3">Protein modification; protein ubiquitination.</text>
</comment>
<keyword evidence="12 16" id="KW-0472">Membrane</keyword>
<evidence type="ECO:0000256" key="14">
    <source>
        <dbReference type="PROSITE-ProRule" id="PRU00175"/>
    </source>
</evidence>
<feature type="region of interest" description="Disordered" evidence="15">
    <location>
        <begin position="88"/>
        <end position="107"/>
    </location>
</feature>
<evidence type="ECO:0000256" key="7">
    <source>
        <dbReference type="ARBA" id="ARBA00022723"/>
    </source>
</evidence>
<keyword evidence="9" id="KW-0833">Ubl conjugation pathway</keyword>
<sequence length="370" mass="41101">MGSFGNPKTWVPYMNTKDCSQGFCSLYCPQWCYIIFPPPPPFSFPDDDSGPKFPPLVIAVIGILASAFLLVSYYVLISKYCGNMDSASTRENQDPNEELEEINHDPSNHEPWLVATTGLDEALIKLITVFKYKKEDGLIEGTDCSVCLGEFEEDECLRLLPKCSHAFHVTCIDTWLKSHSNCPLCRANIVFVNASPTQLPPPVTDESSPDRETNNNDNVAVVEEDTEMCDREEEEEIEITPPSGGGGGGVVVPKTPSRALSDLGNSEGRDTIIEIRDEDDQQIRRSVSMDYSCQSRVSVADMLRVNQDGDFQMEDVGSSKWPAGGEMSKSSHRNRVLHCVTSPVVMKRSFSSGRFLFNKRGRGRNIVIPL</sequence>
<comment type="similarity">
    <text evidence="13">Belongs to the RING-type zinc finger family. ATL subfamily.</text>
</comment>
<evidence type="ECO:0000256" key="8">
    <source>
        <dbReference type="ARBA" id="ARBA00022771"/>
    </source>
</evidence>
<keyword evidence="6 16" id="KW-0812">Transmembrane</keyword>
<dbReference type="SUPFAM" id="SSF57850">
    <property type="entry name" value="RING/U-box"/>
    <property type="match status" value="1"/>
</dbReference>
<evidence type="ECO:0000256" key="16">
    <source>
        <dbReference type="SAM" id="Phobius"/>
    </source>
</evidence>
<evidence type="ECO:0000256" key="5">
    <source>
        <dbReference type="ARBA" id="ARBA00022679"/>
    </source>
</evidence>
<feature type="transmembrane region" description="Helical" evidence="16">
    <location>
        <begin position="53"/>
        <end position="76"/>
    </location>
</feature>
<dbReference type="PANTHER" id="PTHR46913:SF22">
    <property type="entry name" value="RING-TYPE E3 UBIQUITIN TRANSFERASE"/>
    <property type="match status" value="1"/>
</dbReference>
<accession>A0A5B7B9H9</accession>
<dbReference type="InterPro" id="IPR044600">
    <property type="entry name" value="ATL1/ATL16-like"/>
</dbReference>
<dbReference type="SMART" id="SM00184">
    <property type="entry name" value="RING"/>
    <property type="match status" value="1"/>
</dbReference>
<evidence type="ECO:0000256" key="4">
    <source>
        <dbReference type="ARBA" id="ARBA00012483"/>
    </source>
</evidence>
<keyword evidence="10" id="KW-0862">Zinc</keyword>
<evidence type="ECO:0000256" key="9">
    <source>
        <dbReference type="ARBA" id="ARBA00022786"/>
    </source>
</evidence>
<feature type="region of interest" description="Disordered" evidence="15">
    <location>
        <begin position="196"/>
        <end position="215"/>
    </location>
</feature>
<evidence type="ECO:0000256" key="3">
    <source>
        <dbReference type="ARBA" id="ARBA00004906"/>
    </source>
</evidence>
<dbReference type="InterPro" id="IPR013083">
    <property type="entry name" value="Znf_RING/FYVE/PHD"/>
</dbReference>
<dbReference type="GO" id="GO:0008270">
    <property type="term" value="F:zinc ion binding"/>
    <property type="evidence" value="ECO:0007669"/>
    <property type="project" value="UniProtKB-KW"/>
</dbReference>
<evidence type="ECO:0000256" key="1">
    <source>
        <dbReference type="ARBA" id="ARBA00000900"/>
    </source>
</evidence>
<keyword evidence="18" id="KW-0012">Acyltransferase</keyword>
<gene>
    <name evidence="18" type="ORF">Din_034515</name>
</gene>
<dbReference type="AlphaFoldDB" id="A0A5B7B9H9"/>
<feature type="region of interest" description="Disordered" evidence="15">
    <location>
        <begin position="236"/>
        <end position="265"/>
    </location>
</feature>
<evidence type="ECO:0000313" key="18">
    <source>
        <dbReference type="EMBL" id="MPA65074.1"/>
    </source>
</evidence>
<dbReference type="GO" id="GO:0061630">
    <property type="term" value="F:ubiquitin protein ligase activity"/>
    <property type="evidence" value="ECO:0007669"/>
    <property type="project" value="UniProtKB-EC"/>
</dbReference>
<keyword evidence="7" id="KW-0479">Metal-binding</keyword>
<dbReference type="PANTHER" id="PTHR46913">
    <property type="entry name" value="RING-H2 FINGER PROTEIN ATL16"/>
    <property type="match status" value="1"/>
</dbReference>
<dbReference type="CDD" id="cd16461">
    <property type="entry name" value="RING-H2_EL5-like"/>
    <property type="match status" value="1"/>
</dbReference>
<evidence type="ECO:0000256" key="13">
    <source>
        <dbReference type="ARBA" id="ARBA00024209"/>
    </source>
</evidence>
<keyword evidence="5 18" id="KW-0808">Transferase</keyword>
<evidence type="ECO:0000256" key="12">
    <source>
        <dbReference type="ARBA" id="ARBA00023136"/>
    </source>
</evidence>
<evidence type="ECO:0000256" key="6">
    <source>
        <dbReference type="ARBA" id="ARBA00022692"/>
    </source>
</evidence>
<evidence type="ECO:0000256" key="10">
    <source>
        <dbReference type="ARBA" id="ARBA00022833"/>
    </source>
</evidence>
<dbReference type="Pfam" id="PF13639">
    <property type="entry name" value="zf-RING_2"/>
    <property type="match status" value="1"/>
</dbReference>
<keyword evidence="8 14" id="KW-0863">Zinc-finger</keyword>
<evidence type="ECO:0000256" key="15">
    <source>
        <dbReference type="SAM" id="MobiDB-lite"/>
    </source>
</evidence>
<organism evidence="18">
    <name type="scientific">Davidia involucrata</name>
    <name type="common">Dove tree</name>
    <dbReference type="NCBI Taxonomy" id="16924"/>
    <lineage>
        <taxon>Eukaryota</taxon>
        <taxon>Viridiplantae</taxon>
        <taxon>Streptophyta</taxon>
        <taxon>Embryophyta</taxon>
        <taxon>Tracheophyta</taxon>
        <taxon>Spermatophyta</taxon>
        <taxon>Magnoliopsida</taxon>
        <taxon>eudicotyledons</taxon>
        <taxon>Gunneridae</taxon>
        <taxon>Pentapetalae</taxon>
        <taxon>asterids</taxon>
        <taxon>Cornales</taxon>
        <taxon>Nyssaceae</taxon>
        <taxon>Davidia</taxon>
    </lineage>
</organism>
<dbReference type="GO" id="GO:0016567">
    <property type="term" value="P:protein ubiquitination"/>
    <property type="evidence" value="ECO:0007669"/>
    <property type="project" value="UniProtKB-UniPathway"/>
</dbReference>
<comment type="subcellular location">
    <subcellularLocation>
        <location evidence="2">Membrane</location>
        <topology evidence="2">Single-pass membrane protein</topology>
    </subcellularLocation>
</comment>
<evidence type="ECO:0000256" key="2">
    <source>
        <dbReference type="ARBA" id="ARBA00004167"/>
    </source>
</evidence>